<evidence type="ECO:0008006" key="5">
    <source>
        <dbReference type="Google" id="ProtNLM"/>
    </source>
</evidence>
<keyword evidence="4" id="KW-1185">Reference proteome</keyword>
<dbReference type="NCBIfam" id="TIGR02532">
    <property type="entry name" value="IV_pilin_GFxxxE"/>
    <property type="match status" value="1"/>
</dbReference>
<evidence type="ECO:0000313" key="3">
    <source>
        <dbReference type="EMBL" id="BAN00573.1"/>
    </source>
</evidence>
<accession>A0A6C7E0T7</accession>
<protein>
    <recommendedName>
        <fullName evidence="5">Type II secretion system protein</fullName>
    </recommendedName>
</protein>
<dbReference type="InterPro" id="IPR012902">
    <property type="entry name" value="N_methyl_site"/>
</dbReference>
<dbReference type="PROSITE" id="PS00409">
    <property type="entry name" value="PROKAR_NTER_METHYL"/>
    <property type="match status" value="1"/>
</dbReference>
<keyword evidence="2" id="KW-0812">Transmembrane</keyword>
<dbReference type="Pfam" id="PF07963">
    <property type="entry name" value="N_methyl"/>
    <property type="match status" value="1"/>
</dbReference>
<evidence type="ECO:0000256" key="1">
    <source>
        <dbReference type="SAM" id="MobiDB-lite"/>
    </source>
</evidence>
<reference evidence="3 4" key="1">
    <citation type="journal article" date="2013" name="Int. J. Syst. Evol. Microbiol.">
        <title>Ilumatobacter nonamiense sp. nov. and Ilumatobacter coccineum sp. nov., isolated from seashore sand.</title>
        <authorList>
            <person name="Matsumoto A."/>
            <person name="Kasai H."/>
            <person name="Matsuo Y."/>
            <person name="Shizuri Y."/>
            <person name="Ichikawa N."/>
            <person name="Fujita N."/>
            <person name="Omura S."/>
            <person name="Takahashi Y."/>
        </authorList>
    </citation>
    <scope>NUCLEOTIDE SEQUENCE [LARGE SCALE GENOMIC DNA]</scope>
    <source>
        <strain evidence="4">NBRC 103263 / KCTC 29153 / YM16-304</strain>
    </source>
</reference>
<name>A0A6C7E0T7_ILUCY</name>
<organism evidence="3 4">
    <name type="scientific">Ilumatobacter coccineus (strain NBRC 103263 / KCTC 29153 / YM16-304)</name>
    <dbReference type="NCBI Taxonomy" id="1313172"/>
    <lineage>
        <taxon>Bacteria</taxon>
        <taxon>Bacillati</taxon>
        <taxon>Actinomycetota</taxon>
        <taxon>Acidimicrobiia</taxon>
        <taxon>Acidimicrobiales</taxon>
        <taxon>Ilumatobacteraceae</taxon>
        <taxon>Ilumatobacter</taxon>
    </lineage>
</organism>
<feature type="region of interest" description="Disordered" evidence="1">
    <location>
        <begin position="1"/>
        <end position="26"/>
    </location>
</feature>
<dbReference type="AlphaFoldDB" id="A0A6C7E0T7"/>
<dbReference type="Proteomes" id="UP000011863">
    <property type="component" value="Chromosome"/>
</dbReference>
<feature type="compositionally biased region" description="Polar residues" evidence="1">
    <location>
        <begin position="10"/>
        <end position="26"/>
    </location>
</feature>
<gene>
    <name evidence="3" type="ORF">YM304_02590</name>
</gene>
<dbReference type="EMBL" id="AP012057">
    <property type="protein sequence ID" value="BAN00573.1"/>
    <property type="molecule type" value="Genomic_DNA"/>
</dbReference>
<proteinExistence type="predicted"/>
<feature type="transmembrane region" description="Helical" evidence="2">
    <location>
        <begin position="36"/>
        <end position="58"/>
    </location>
</feature>
<evidence type="ECO:0000256" key="2">
    <source>
        <dbReference type="SAM" id="Phobius"/>
    </source>
</evidence>
<keyword evidence="2" id="KW-0472">Membrane</keyword>
<evidence type="ECO:0000313" key="4">
    <source>
        <dbReference type="Proteomes" id="UP000011863"/>
    </source>
</evidence>
<dbReference type="KEGG" id="aym:YM304_02590"/>
<keyword evidence="2" id="KW-1133">Transmembrane helix</keyword>
<sequence length="188" mass="20174">MIEAAEERCMSSSLVPADTAGNTTSRADGGFTLPEVVVAIALTGTLVLSILTAAWTLIRTSTISDNQADVEAVLGAAADELTLLGWQSCPLETGDYEQRVREAAGRVQWDESAVTVSGIEYWDLNTASWSSTNPFIDQTTLECRFVPTTAAASRMQRVTISATSPGGTQSRQLQVVVAEIRFLDQQEV</sequence>